<evidence type="ECO:0000313" key="9">
    <source>
        <dbReference type="EMBL" id="EXF82063.1"/>
    </source>
</evidence>
<comment type="subcellular location">
    <subcellularLocation>
        <location evidence="1">Membrane</location>
        <topology evidence="1">Multi-pass membrane protein</topology>
    </subcellularLocation>
</comment>
<evidence type="ECO:0000256" key="4">
    <source>
        <dbReference type="ARBA" id="ARBA00023136"/>
    </source>
</evidence>
<dbReference type="PANTHER" id="PTHR33048:SF47">
    <property type="entry name" value="INTEGRAL MEMBRANE PROTEIN-RELATED"/>
    <property type="match status" value="1"/>
</dbReference>
<evidence type="ECO:0000313" key="10">
    <source>
        <dbReference type="Proteomes" id="UP000020467"/>
    </source>
</evidence>
<feature type="region of interest" description="Disordered" evidence="6">
    <location>
        <begin position="230"/>
        <end position="253"/>
    </location>
</feature>
<dbReference type="PANTHER" id="PTHR33048">
    <property type="entry name" value="PTH11-LIKE INTEGRAL MEMBRANE PROTEIN (AFU_ORTHOLOGUE AFUA_5G11245)"/>
    <property type="match status" value="1"/>
</dbReference>
<feature type="transmembrane region" description="Helical" evidence="7">
    <location>
        <begin position="151"/>
        <end position="178"/>
    </location>
</feature>
<evidence type="ECO:0000259" key="8">
    <source>
        <dbReference type="Pfam" id="PF20684"/>
    </source>
</evidence>
<evidence type="ECO:0000256" key="6">
    <source>
        <dbReference type="SAM" id="MobiDB-lite"/>
    </source>
</evidence>
<reference evidence="9 10" key="1">
    <citation type="submission" date="2014-02" db="EMBL/GenBank/DDBJ databases">
        <title>The genome sequence of Colletotrichum fioriniae PJ7.</title>
        <authorList>
            <person name="Baroncelli R."/>
            <person name="Thon M.R."/>
        </authorList>
    </citation>
    <scope>NUCLEOTIDE SEQUENCE [LARGE SCALE GENOMIC DNA]</scope>
    <source>
        <strain evidence="9 10">PJ7</strain>
    </source>
</reference>
<accession>A0A010SBE1</accession>
<dbReference type="InterPro" id="IPR049326">
    <property type="entry name" value="Rhodopsin_dom_fungi"/>
</dbReference>
<dbReference type="Proteomes" id="UP000020467">
    <property type="component" value="Unassembled WGS sequence"/>
</dbReference>
<evidence type="ECO:0000256" key="3">
    <source>
        <dbReference type="ARBA" id="ARBA00022989"/>
    </source>
</evidence>
<evidence type="ECO:0000256" key="7">
    <source>
        <dbReference type="SAM" id="Phobius"/>
    </source>
</evidence>
<dbReference type="GO" id="GO:0016020">
    <property type="term" value="C:membrane"/>
    <property type="evidence" value="ECO:0007669"/>
    <property type="project" value="UniProtKB-SubCell"/>
</dbReference>
<name>A0A010SBE1_9PEZI</name>
<dbReference type="OrthoDB" id="5413793at2759"/>
<feature type="transmembrane region" description="Helical" evidence="7">
    <location>
        <begin position="20"/>
        <end position="39"/>
    </location>
</feature>
<feature type="domain" description="Rhodopsin" evidence="8">
    <location>
        <begin position="70"/>
        <end position="213"/>
    </location>
</feature>
<comment type="similarity">
    <text evidence="5">Belongs to the SAT4 family.</text>
</comment>
<protein>
    <recommendedName>
        <fullName evidence="8">Rhodopsin domain-containing protein</fullName>
    </recommendedName>
</protein>
<dbReference type="InterPro" id="IPR052337">
    <property type="entry name" value="SAT4-like"/>
</dbReference>
<dbReference type="AlphaFoldDB" id="A0A010SBE1"/>
<evidence type="ECO:0000256" key="2">
    <source>
        <dbReference type="ARBA" id="ARBA00022692"/>
    </source>
</evidence>
<evidence type="ECO:0000256" key="1">
    <source>
        <dbReference type="ARBA" id="ARBA00004141"/>
    </source>
</evidence>
<keyword evidence="4 7" id="KW-0472">Membrane</keyword>
<dbReference type="KEGG" id="cfj:CFIO01_00577"/>
<dbReference type="Pfam" id="PF20684">
    <property type="entry name" value="Fung_rhodopsin"/>
    <property type="match status" value="1"/>
</dbReference>
<organism evidence="9 10">
    <name type="scientific">Colletotrichum fioriniae PJ7</name>
    <dbReference type="NCBI Taxonomy" id="1445577"/>
    <lineage>
        <taxon>Eukaryota</taxon>
        <taxon>Fungi</taxon>
        <taxon>Dikarya</taxon>
        <taxon>Ascomycota</taxon>
        <taxon>Pezizomycotina</taxon>
        <taxon>Sordariomycetes</taxon>
        <taxon>Hypocreomycetidae</taxon>
        <taxon>Glomerellales</taxon>
        <taxon>Glomerellaceae</taxon>
        <taxon>Colletotrichum</taxon>
        <taxon>Colletotrichum acutatum species complex</taxon>
    </lineage>
</organism>
<keyword evidence="10" id="KW-1185">Reference proteome</keyword>
<dbReference type="EMBL" id="JARH01000341">
    <property type="protein sequence ID" value="EXF82063.1"/>
    <property type="molecule type" value="Genomic_DNA"/>
</dbReference>
<keyword evidence="2 7" id="KW-0812">Transmembrane</keyword>
<proteinExistence type="inferred from homology"/>
<keyword evidence="3 7" id="KW-1133">Transmembrane helix</keyword>
<comment type="caution">
    <text evidence="9">The sequence shown here is derived from an EMBL/GenBank/DDBJ whole genome shotgun (WGS) entry which is preliminary data.</text>
</comment>
<gene>
    <name evidence="9" type="ORF">CFIO01_00577</name>
</gene>
<evidence type="ECO:0000256" key="5">
    <source>
        <dbReference type="ARBA" id="ARBA00038359"/>
    </source>
</evidence>
<feature type="transmembrane region" description="Helical" evidence="7">
    <location>
        <begin position="117"/>
        <end position="139"/>
    </location>
</feature>
<sequence>MDGKVHFMDSPGYAGDKTLHLNIALIICTTVVVGLRLYVRAFMSKALGPDDLLAFVAFGLVTALSAMDIRLAQTVGCFFYRLTECSPIALSLSDIWKPPILPGLNCVPPEAENTMMVAHQVIGLILDISLMGLPIWVVYTKMIFSRRAFQVILVFSVGLFVIITGCIRLVMLKTLLFLADPTFNMSTIGVWTDLEGHIGLWVASFPALQPLVRIVSYKLGFRSKLQSYGKEGHTDAGGGATRSRSGAWTGPSHSRGYVRNGSGVDAADSHSERGIITNADKDVELDNMNNRTSGIHKQVDVEVRVDDAPGMGKHVAHTFDKAFKSCWRMQTQREFALSFLFMKLPQQPLKQLELGERGLGGEDTFYRPYRSVHDRCVEIMEQRGPKIGSG</sequence>
<dbReference type="eggNOG" id="ENOG502SP8T">
    <property type="taxonomic scope" value="Eukaryota"/>
</dbReference>
<dbReference type="HOGENOM" id="CLU_028200_11_1_1"/>
<feature type="transmembrane region" description="Helical" evidence="7">
    <location>
        <begin position="51"/>
        <end position="72"/>
    </location>
</feature>